<comment type="caution">
    <text evidence="2">The sequence shown here is derived from an EMBL/GenBank/DDBJ whole genome shotgun (WGS) entry which is preliminary data.</text>
</comment>
<feature type="compositionally biased region" description="Polar residues" evidence="1">
    <location>
        <begin position="247"/>
        <end position="259"/>
    </location>
</feature>
<evidence type="ECO:0000256" key="1">
    <source>
        <dbReference type="SAM" id="MobiDB-lite"/>
    </source>
</evidence>
<gene>
    <name evidence="2" type="ORF">X797_009446</name>
</gene>
<dbReference type="eggNOG" id="ENOG502R2UV">
    <property type="taxonomic scope" value="Eukaryota"/>
</dbReference>
<dbReference type="EMBL" id="JELW01000036">
    <property type="protein sequence ID" value="EXU97537.1"/>
    <property type="molecule type" value="Genomic_DNA"/>
</dbReference>
<reference evidence="2 3" key="1">
    <citation type="submission" date="2014-02" db="EMBL/GenBank/DDBJ databases">
        <title>The genome sequence of the entomopathogenic fungus Metarhizium robertsii ARSEF 2575.</title>
        <authorList>
            <person name="Giuliano Garisto Donzelli B."/>
            <person name="Roe B.A."/>
            <person name="Macmil S.L."/>
            <person name="Krasnoff S.B."/>
            <person name="Gibson D.M."/>
        </authorList>
    </citation>
    <scope>NUCLEOTIDE SEQUENCE [LARGE SCALE GENOMIC DNA]</scope>
    <source>
        <strain evidence="2 3">ARSEF 2575</strain>
    </source>
</reference>
<evidence type="ECO:0000313" key="2">
    <source>
        <dbReference type="EMBL" id="EXU97537.1"/>
    </source>
</evidence>
<evidence type="ECO:0000313" key="3">
    <source>
        <dbReference type="Proteomes" id="UP000030151"/>
    </source>
</evidence>
<dbReference type="OrthoDB" id="4857897at2759"/>
<name>A0A014QV20_9HYPO</name>
<organism evidence="2 3">
    <name type="scientific">Metarhizium robertsii</name>
    <dbReference type="NCBI Taxonomy" id="568076"/>
    <lineage>
        <taxon>Eukaryota</taxon>
        <taxon>Fungi</taxon>
        <taxon>Dikarya</taxon>
        <taxon>Ascomycota</taxon>
        <taxon>Pezizomycotina</taxon>
        <taxon>Sordariomycetes</taxon>
        <taxon>Hypocreomycetidae</taxon>
        <taxon>Hypocreales</taxon>
        <taxon>Clavicipitaceae</taxon>
        <taxon>Metarhizium</taxon>
    </lineage>
</organism>
<sequence>MSEAKPHRKAFNPLFRRPQTVQAGNMEWRPYPYPTDKSPMEGTTAQHEEEWLHAAYTDPIFTHPIGYRDITEAIKLELLQKTFWPSLVSWVEARQEVLPSGEILGGWSRADMYGMMDWYRLCFNMTSRYEDAVAAHEDGIWRTVILTSPWWDWPEFAYLYVKTIRDDKGVPQRDANGRVMREMRDPYDDKLEDEFMDIWERVANTRPLRKHANGQVFLPCDRPSVSRTASTGAAMAAKANGNGLGSTGPSRTATPQAAR</sequence>
<accession>A0A014QV20</accession>
<protein>
    <submittedName>
        <fullName evidence="2">Uncharacterized protein</fullName>
    </submittedName>
</protein>
<dbReference type="AlphaFoldDB" id="A0A014QV20"/>
<dbReference type="HOGENOM" id="CLU_103437_0_0_1"/>
<feature type="region of interest" description="Disordered" evidence="1">
    <location>
        <begin position="238"/>
        <end position="259"/>
    </location>
</feature>
<dbReference type="Proteomes" id="UP000030151">
    <property type="component" value="Unassembled WGS sequence"/>
</dbReference>
<proteinExistence type="predicted"/>